<comment type="function">
    <text evidence="5">Catalyzes the reversible epimerization at C-2 of UDP-N-acetylglucosamine (UDP-GlcNAc) and thereby provides bacteria with UDP-N-acetylmannosamine (UDP-ManNAc), the activated donor of ManNAc residues.</text>
</comment>
<dbReference type="SUPFAM" id="SSF53756">
    <property type="entry name" value="UDP-Glycosyltransferase/glycogen phosphorylase"/>
    <property type="match status" value="1"/>
</dbReference>
<dbReference type="Pfam" id="PF02350">
    <property type="entry name" value="Epimerase_2"/>
    <property type="match status" value="1"/>
</dbReference>
<feature type="binding site" evidence="5">
    <location>
        <begin position="290"/>
        <end position="292"/>
    </location>
    <ligand>
        <name>substrate</name>
    </ligand>
</feature>
<dbReference type="RefSeq" id="WP_151603052.1">
    <property type="nucleotide sequence ID" value="NZ_DAMAJB010000021.1"/>
</dbReference>
<feature type="binding site" evidence="5">
    <location>
        <position position="296"/>
    </location>
    <ligand>
        <name>substrate</name>
    </ligand>
</feature>
<evidence type="ECO:0000256" key="4">
    <source>
        <dbReference type="ARBA" id="ARBA00038209"/>
    </source>
</evidence>
<comment type="caution">
    <text evidence="8">The sequence shown here is derived from an EMBL/GenBank/DDBJ whole genome shotgun (WGS) entry which is preliminary data.</text>
</comment>
<feature type="binding site" evidence="5">
    <location>
        <position position="117"/>
    </location>
    <ligand>
        <name>substrate</name>
    </ligand>
</feature>
<dbReference type="Gene3D" id="3.40.50.2000">
    <property type="entry name" value="Glycogen Phosphorylase B"/>
    <property type="match status" value="2"/>
</dbReference>
<evidence type="ECO:0000256" key="3">
    <source>
        <dbReference type="ARBA" id="ARBA00036080"/>
    </source>
</evidence>
<accession>A0ABU4E739</accession>
<feature type="binding site" evidence="5">
    <location>
        <position position="271"/>
    </location>
    <ligand>
        <name>substrate</name>
    </ligand>
</feature>
<keyword evidence="1 5" id="KW-0963">Cytoplasm</keyword>
<dbReference type="InterPro" id="IPR029767">
    <property type="entry name" value="WecB-like"/>
</dbReference>
<feature type="binding site" evidence="5">
    <location>
        <position position="313"/>
    </location>
    <ligand>
        <name>substrate</name>
    </ligand>
</feature>
<dbReference type="GO" id="GO:0008761">
    <property type="term" value="F:UDP-N-acetylglucosamine 2-epimerase activity"/>
    <property type="evidence" value="ECO:0007669"/>
    <property type="project" value="UniProtKB-EC"/>
</dbReference>
<evidence type="ECO:0000256" key="1">
    <source>
        <dbReference type="ARBA" id="ARBA00022490"/>
    </source>
</evidence>
<evidence type="ECO:0000256" key="2">
    <source>
        <dbReference type="ARBA" id="ARBA00023235"/>
    </source>
</evidence>
<protein>
    <recommendedName>
        <fullName evidence="5">UDP-N-acetylglucosamine 2-epimerase</fullName>
        <ecNumber evidence="5">5.1.3.14</ecNumber>
    </recommendedName>
    <alternativeName>
        <fullName evidence="5">UDP-GlcNAc-2-epimerase</fullName>
    </alternativeName>
</protein>
<dbReference type="InterPro" id="IPR032892">
    <property type="entry name" value="WecB"/>
</dbReference>
<dbReference type="InterPro" id="IPR003331">
    <property type="entry name" value="UDP_GlcNAc_Epimerase_2_dom"/>
</dbReference>
<proteinExistence type="inferred from homology"/>
<comment type="pathway">
    <text evidence="5">Bacterial outer membrane biogenesis; enterobacterial common antigen biosynthesis.</text>
</comment>
<dbReference type="EC" id="5.1.3.14" evidence="5"/>
<organism evidence="8 9">
    <name type="scientific">Atlantibacter subterraneus</name>
    <dbReference type="NCBI Taxonomy" id="255519"/>
    <lineage>
        <taxon>Bacteria</taxon>
        <taxon>Pseudomonadati</taxon>
        <taxon>Pseudomonadota</taxon>
        <taxon>Gammaproteobacteria</taxon>
        <taxon>Enterobacterales</taxon>
        <taxon>Enterobacteriaceae</taxon>
        <taxon>Atlantibacter</taxon>
    </lineage>
</organism>
<evidence type="ECO:0000313" key="9">
    <source>
        <dbReference type="Proteomes" id="UP001187066"/>
    </source>
</evidence>
<evidence type="ECO:0000256" key="6">
    <source>
        <dbReference type="RuleBase" id="RU003513"/>
    </source>
</evidence>
<comment type="subcellular location">
    <subcellularLocation>
        <location evidence="5">Cytoplasm</location>
    </subcellularLocation>
</comment>
<feature type="binding site" evidence="5">
    <location>
        <position position="95"/>
    </location>
    <ligand>
        <name>substrate</name>
    </ligand>
</feature>
<comment type="similarity">
    <text evidence="4 5 6">Belongs to the UDP-N-acetylglucosamine 2-epimerase family.</text>
</comment>
<reference evidence="8 9" key="1">
    <citation type="submission" date="2023-10" db="EMBL/GenBank/DDBJ databases">
        <authorList>
            <person name="Dale J."/>
        </authorList>
    </citation>
    <scope>NUCLEOTIDE SEQUENCE [LARGE SCALE GENOMIC DNA]</scope>
    <source>
        <strain evidence="8 9">2023EL-00970</strain>
    </source>
</reference>
<feature type="binding site" evidence="5">
    <location>
        <position position="213"/>
    </location>
    <ligand>
        <name>substrate</name>
    </ligand>
</feature>
<dbReference type="PANTHER" id="PTHR43174:SF2">
    <property type="entry name" value="UDP-N-ACETYLGLUCOSAMINE 2-EPIMERASE"/>
    <property type="match status" value="1"/>
</dbReference>
<evidence type="ECO:0000256" key="5">
    <source>
        <dbReference type="HAMAP-Rule" id="MF_02028"/>
    </source>
</evidence>
<dbReference type="CDD" id="cd03786">
    <property type="entry name" value="GTB_UDP-GlcNAc_2-Epimerase"/>
    <property type="match status" value="1"/>
</dbReference>
<dbReference type="HAMAP" id="MF_02028">
    <property type="entry name" value="WecB_RffE"/>
    <property type="match status" value="1"/>
</dbReference>
<dbReference type="EMBL" id="JAWLOF010000019">
    <property type="protein sequence ID" value="MDV7024942.1"/>
    <property type="molecule type" value="Genomic_DNA"/>
</dbReference>
<gene>
    <name evidence="5 8" type="primary">wecB</name>
    <name evidence="8" type="ORF">R4P48_19995</name>
</gene>
<comment type="catalytic activity">
    <reaction evidence="3 5">
        <text>UDP-N-acetyl-alpha-D-glucosamine = UDP-N-acetyl-alpha-D-mannosamine</text>
        <dbReference type="Rhea" id="RHEA:17213"/>
        <dbReference type="ChEBI" id="CHEBI:57705"/>
        <dbReference type="ChEBI" id="CHEBI:68623"/>
        <dbReference type="EC" id="5.1.3.14"/>
    </reaction>
</comment>
<keyword evidence="9" id="KW-1185">Reference proteome</keyword>
<evidence type="ECO:0000259" key="7">
    <source>
        <dbReference type="Pfam" id="PF02350"/>
    </source>
</evidence>
<name>A0ABU4E739_9ENTR</name>
<feature type="domain" description="UDP-N-acetylglucosamine 2-epimerase" evidence="7">
    <location>
        <begin position="22"/>
        <end position="370"/>
    </location>
</feature>
<dbReference type="Proteomes" id="UP001187066">
    <property type="component" value="Unassembled WGS sequence"/>
</dbReference>
<comment type="subunit">
    <text evidence="5">Homodimer.</text>
</comment>
<dbReference type="NCBIfam" id="TIGR00236">
    <property type="entry name" value="wecB"/>
    <property type="match status" value="1"/>
</dbReference>
<evidence type="ECO:0000313" key="8">
    <source>
        <dbReference type="EMBL" id="MDV7024942.1"/>
    </source>
</evidence>
<sequence>MKVLTVFGTRPEAIKMAPLVHALAKDPYFDARVCVTAQHREMLDQVLHLFSIVPDYDLNIMKPGQGLTEITCRILEGLKPVLEDFEPDVVLVHGDTTTTVATSLAAFYQRIPVGHVEAGLRTGDLWSPWPEEANRTLTGHLASYHFAPTENSRANLLRENVADKRIFVTGNTVIDALISVRDSILADEPRQRELASRYPFLRDDKKLILVTGHRRESFGQGFEHICEALVEIARQNQDVQIVYPVHLNPNVSEPVNRILGQVDNVTLIEPQDYLPFVWLMDRAWLILTDSGGIQEEAPSLGKPVLVMRETTERPEAIKAGTVRLVGTDSTRIVAEVSRLLHDEREYQIMSKAHNPYGDGKACARILHALKNNRITL</sequence>
<dbReference type="PANTHER" id="PTHR43174">
    <property type="entry name" value="UDP-N-ACETYLGLUCOSAMINE 2-EPIMERASE"/>
    <property type="match status" value="1"/>
</dbReference>
<feature type="binding site" evidence="5">
    <location>
        <position position="276"/>
    </location>
    <ligand>
        <name>substrate</name>
    </ligand>
</feature>
<keyword evidence="2 5" id="KW-0413">Isomerase</keyword>